<sequence length="751" mass="86118">MNRILAKPFGRNPITLEDHTQHVIDEAKTLLDTFPYWSVKYKRITGTDLGGQLINAAKYHDKGKAHDTWQRACQKDRQFYLETGKEQSKNLRNSGIRHEFASLWWLDKQNIPITLAEKAAIAAHHRKLSFKHQHRWENDDNGAFIDFWEEFCREVYNTDLLRQQLPKEALLKRYQVAGVRSLLQLADHRASKREAGIELAPLNYSFDYEFKYASKRPVQQAVLEHSDKQEIILRAPTGSGKTDAALLWAKEQIENGFADRLVIAMPTRFTSTSLDLDISKDISATGLYHSSAWYARYKKAGNNEGVKDIIEAARLLLMPATVTTIDHLLMALTGTREDHHSIFFSLMHSCVVIDEADFYDEFIQANITKLLEVLRVFDIRVMIMSATVPESAKDLYGIQNVIDPYTSKQAKKNSKAREEANRKRCRIKIEGNIENLEDIEGVLLSILEEPIPRAIIYANTVNRALKYLDWFKGKGISPILYHSRFTEYDKKRIEGDLIDALGKKAWESNDASGVAILTQIGEMSLNISAPFMISDLCPMDRLTQRVGRLSRFEGMATGDVHIITPTKDGAVYSAPYGSFDRDEKNWVPAEAFVKTEEILEEKAYSAQDFVDAVNYLYPEQKPFSDKASLNKMALNEHLSMNWLILPKAESKDDDFETSEWLSRDIPPQRIVLTQKPYDFNTYGEYRDFELEHGISCPIWQIEKGKQLSRAQEIKFSVDDEEITLPYTSIYSPTEGLILNLKREKPQEDSFV</sequence>
<dbReference type="GO" id="GO:0051607">
    <property type="term" value="P:defense response to virus"/>
    <property type="evidence" value="ECO:0007669"/>
    <property type="project" value="UniProtKB-KW"/>
</dbReference>
<gene>
    <name evidence="11" type="ORF">SAMN06265219_10532</name>
</gene>
<name>A0A521CC06_9BACT</name>
<evidence type="ECO:0000256" key="2">
    <source>
        <dbReference type="ARBA" id="ARBA00009046"/>
    </source>
</evidence>
<dbReference type="GO" id="GO:0003724">
    <property type="term" value="F:RNA helicase activity"/>
    <property type="evidence" value="ECO:0007669"/>
    <property type="project" value="TreeGrafter"/>
</dbReference>
<dbReference type="Pfam" id="PF22590">
    <property type="entry name" value="Cas3-like_C_2"/>
    <property type="match status" value="1"/>
</dbReference>
<dbReference type="PANTHER" id="PTHR47959">
    <property type="entry name" value="ATP-DEPENDENT RNA HELICASE RHLE-RELATED"/>
    <property type="match status" value="1"/>
</dbReference>
<protein>
    <submittedName>
        <fullName evidence="11">CRISPR-associated endonuclease/helicase Cas3</fullName>
    </submittedName>
</protein>
<dbReference type="Pfam" id="PF00270">
    <property type="entry name" value="DEAD"/>
    <property type="match status" value="1"/>
</dbReference>
<evidence type="ECO:0000256" key="6">
    <source>
        <dbReference type="ARBA" id="ARBA00022801"/>
    </source>
</evidence>
<dbReference type="Proteomes" id="UP000317557">
    <property type="component" value="Unassembled WGS sequence"/>
</dbReference>
<proteinExistence type="inferred from homology"/>
<dbReference type="PROSITE" id="PS51643">
    <property type="entry name" value="HD_CAS3"/>
    <property type="match status" value="1"/>
</dbReference>
<keyword evidence="11" id="KW-0255">Endonuclease</keyword>
<dbReference type="SMART" id="SM00487">
    <property type="entry name" value="DEXDc"/>
    <property type="match status" value="1"/>
</dbReference>
<evidence type="ECO:0000256" key="1">
    <source>
        <dbReference type="ARBA" id="ARBA00006847"/>
    </source>
</evidence>
<dbReference type="GO" id="GO:0046872">
    <property type="term" value="F:metal ion binding"/>
    <property type="evidence" value="ECO:0007669"/>
    <property type="project" value="UniProtKB-KW"/>
</dbReference>
<evidence type="ECO:0000313" key="11">
    <source>
        <dbReference type="EMBL" id="SMO56938.1"/>
    </source>
</evidence>
<keyword evidence="8" id="KW-0067">ATP-binding</keyword>
<dbReference type="NCBIfam" id="TIGR01587">
    <property type="entry name" value="cas3_core"/>
    <property type="match status" value="1"/>
</dbReference>
<dbReference type="InterPro" id="IPR014001">
    <property type="entry name" value="Helicase_ATP-bd"/>
</dbReference>
<dbReference type="NCBIfam" id="TIGR01596">
    <property type="entry name" value="cas3_HD"/>
    <property type="match status" value="1"/>
</dbReference>
<keyword evidence="5" id="KW-0547">Nucleotide-binding</keyword>
<dbReference type="InterPro" id="IPR054712">
    <property type="entry name" value="Cas3-like_dom"/>
</dbReference>
<evidence type="ECO:0000256" key="4">
    <source>
        <dbReference type="ARBA" id="ARBA00022723"/>
    </source>
</evidence>
<dbReference type="SUPFAM" id="SSF52540">
    <property type="entry name" value="P-loop containing nucleoside triphosphate hydrolases"/>
    <property type="match status" value="1"/>
</dbReference>
<dbReference type="CDD" id="cd09641">
    <property type="entry name" value="Cas3''_I"/>
    <property type="match status" value="1"/>
</dbReference>
<dbReference type="InterPro" id="IPR006483">
    <property type="entry name" value="CRISPR-assoc_Cas3_HD"/>
</dbReference>
<dbReference type="OrthoDB" id="9810236at2"/>
<evidence type="ECO:0000256" key="8">
    <source>
        <dbReference type="ARBA" id="ARBA00022840"/>
    </source>
</evidence>
<dbReference type="GO" id="GO:0003676">
    <property type="term" value="F:nucleic acid binding"/>
    <property type="evidence" value="ECO:0007669"/>
    <property type="project" value="InterPro"/>
</dbReference>
<keyword evidence="9" id="KW-0051">Antiviral defense</keyword>
<dbReference type="InterPro" id="IPR050079">
    <property type="entry name" value="DEAD_box_RNA_helicase"/>
</dbReference>
<dbReference type="GO" id="GO:0005829">
    <property type="term" value="C:cytosol"/>
    <property type="evidence" value="ECO:0007669"/>
    <property type="project" value="TreeGrafter"/>
</dbReference>
<dbReference type="EMBL" id="FXTP01000005">
    <property type="protein sequence ID" value="SMO56938.1"/>
    <property type="molecule type" value="Genomic_DNA"/>
</dbReference>
<dbReference type="InterPro" id="IPR027417">
    <property type="entry name" value="P-loop_NTPase"/>
</dbReference>
<dbReference type="RefSeq" id="WP_142453864.1">
    <property type="nucleotide sequence ID" value="NZ_FXTP01000005.1"/>
</dbReference>
<dbReference type="AlphaFoldDB" id="A0A521CC06"/>
<dbReference type="GO" id="GO:0005524">
    <property type="term" value="F:ATP binding"/>
    <property type="evidence" value="ECO:0007669"/>
    <property type="project" value="UniProtKB-KW"/>
</dbReference>
<dbReference type="Gene3D" id="3.40.50.300">
    <property type="entry name" value="P-loop containing nucleotide triphosphate hydrolases"/>
    <property type="match status" value="2"/>
</dbReference>
<accession>A0A521CC06</accession>
<dbReference type="InterPro" id="IPR006474">
    <property type="entry name" value="Helicase_Cas3_CRISPR-ass_core"/>
</dbReference>
<keyword evidence="6" id="KW-0378">Hydrolase</keyword>
<evidence type="ECO:0000259" key="10">
    <source>
        <dbReference type="PROSITE" id="PS51643"/>
    </source>
</evidence>
<evidence type="ECO:0000256" key="3">
    <source>
        <dbReference type="ARBA" id="ARBA00022722"/>
    </source>
</evidence>
<keyword evidence="3" id="KW-0540">Nuclease</keyword>
<organism evidence="11 12">
    <name type="scientific">Gracilimonas mengyeensis</name>
    <dbReference type="NCBI Taxonomy" id="1302730"/>
    <lineage>
        <taxon>Bacteria</taxon>
        <taxon>Pseudomonadati</taxon>
        <taxon>Balneolota</taxon>
        <taxon>Balneolia</taxon>
        <taxon>Balneolales</taxon>
        <taxon>Balneolaceae</taxon>
        <taxon>Gracilimonas</taxon>
    </lineage>
</organism>
<evidence type="ECO:0000256" key="7">
    <source>
        <dbReference type="ARBA" id="ARBA00022806"/>
    </source>
</evidence>
<dbReference type="PANTHER" id="PTHR47959:SF16">
    <property type="entry name" value="CRISPR-ASSOCIATED NUCLEASE_HELICASE CAS3-RELATED"/>
    <property type="match status" value="1"/>
</dbReference>
<keyword evidence="12" id="KW-1185">Reference proteome</keyword>
<dbReference type="InterPro" id="IPR011545">
    <property type="entry name" value="DEAD/DEAH_box_helicase_dom"/>
</dbReference>
<reference evidence="11 12" key="1">
    <citation type="submission" date="2017-05" db="EMBL/GenBank/DDBJ databases">
        <authorList>
            <person name="Varghese N."/>
            <person name="Submissions S."/>
        </authorList>
    </citation>
    <scope>NUCLEOTIDE SEQUENCE [LARGE SCALE GENOMIC DNA]</scope>
    <source>
        <strain evidence="11 12">DSM 21985</strain>
    </source>
</reference>
<evidence type="ECO:0000256" key="9">
    <source>
        <dbReference type="ARBA" id="ARBA00023118"/>
    </source>
</evidence>
<dbReference type="GO" id="GO:0016787">
    <property type="term" value="F:hydrolase activity"/>
    <property type="evidence" value="ECO:0007669"/>
    <property type="project" value="UniProtKB-KW"/>
</dbReference>
<dbReference type="Gene3D" id="1.10.3210.30">
    <property type="match status" value="1"/>
</dbReference>
<keyword evidence="4" id="KW-0479">Metal-binding</keyword>
<comment type="similarity">
    <text evidence="1">In the N-terminal section; belongs to the CRISPR-associated nuclease Cas3-HD family.</text>
</comment>
<dbReference type="GO" id="GO:0004519">
    <property type="term" value="F:endonuclease activity"/>
    <property type="evidence" value="ECO:0007669"/>
    <property type="project" value="UniProtKB-KW"/>
</dbReference>
<keyword evidence="7 11" id="KW-0347">Helicase</keyword>
<evidence type="ECO:0000313" key="12">
    <source>
        <dbReference type="Proteomes" id="UP000317557"/>
    </source>
</evidence>
<evidence type="ECO:0000256" key="5">
    <source>
        <dbReference type="ARBA" id="ARBA00022741"/>
    </source>
</evidence>
<feature type="domain" description="HD Cas3-type" evidence="10">
    <location>
        <begin position="9"/>
        <end position="189"/>
    </location>
</feature>
<comment type="similarity">
    <text evidence="2">In the central section; belongs to the CRISPR-associated helicase Cas3 family.</text>
</comment>
<dbReference type="InterPro" id="IPR038257">
    <property type="entry name" value="CRISPR-assoc_Cas3_HD_sf"/>
</dbReference>